<feature type="domain" description="Solute-binding protein family 3/N-terminal" evidence="5">
    <location>
        <begin position="88"/>
        <end position="310"/>
    </location>
</feature>
<dbReference type="GO" id="GO:0005576">
    <property type="term" value="C:extracellular region"/>
    <property type="evidence" value="ECO:0007669"/>
    <property type="project" value="TreeGrafter"/>
</dbReference>
<dbReference type="GO" id="GO:0030288">
    <property type="term" value="C:outer membrane-bounded periplasmic space"/>
    <property type="evidence" value="ECO:0007669"/>
    <property type="project" value="TreeGrafter"/>
</dbReference>
<dbReference type="AlphaFoldDB" id="A0A4S8QDM9"/>
<dbReference type="GO" id="GO:0016020">
    <property type="term" value="C:membrane"/>
    <property type="evidence" value="ECO:0007669"/>
    <property type="project" value="InterPro"/>
</dbReference>
<dbReference type="PANTHER" id="PTHR30085">
    <property type="entry name" value="AMINO ACID ABC TRANSPORTER PERMEASE"/>
    <property type="match status" value="1"/>
</dbReference>
<evidence type="ECO:0000256" key="3">
    <source>
        <dbReference type="ARBA" id="ARBA00022729"/>
    </source>
</evidence>
<keyword evidence="2" id="KW-0813">Transport</keyword>
<dbReference type="GO" id="GO:0006865">
    <property type="term" value="P:amino acid transport"/>
    <property type="evidence" value="ECO:0007669"/>
    <property type="project" value="TreeGrafter"/>
</dbReference>
<gene>
    <name evidence="7" type="ORF">FAB82_05715</name>
</gene>
<evidence type="ECO:0000256" key="1">
    <source>
        <dbReference type="ARBA" id="ARBA00010333"/>
    </source>
</evidence>
<evidence type="ECO:0000259" key="6">
    <source>
        <dbReference type="SMART" id="SM00079"/>
    </source>
</evidence>
<feature type="signal peptide" evidence="4">
    <location>
        <begin position="1"/>
        <end position="31"/>
    </location>
</feature>
<reference evidence="8" key="1">
    <citation type="submission" date="2019-04" db="EMBL/GenBank/DDBJ databases">
        <title>Nocardioides xinjiangensis sp. nov.</title>
        <authorList>
            <person name="Liu S."/>
        </authorList>
    </citation>
    <scope>NUCLEOTIDE SEQUENCE [LARGE SCALE GENOMIC DNA]</scope>
    <source>
        <strain evidence="8">18</strain>
    </source>
</reference>
<dbReference type="SMART" id="SM00079">
    <property type="entry name" value="PBPe"/>
    <property type="match status" value="1"/>
</dbReference>
<reference evidence="7 8" key="2">
    <citation type="submission" date="2019-05" db="EMBL/GenBank/DDBJ databases">
        <title>Glycomyces buryatensis sp. nov.</title>
        <authorList>
            <person name="Nikitina E."/>
        </authorList>
    </citation>
    <scope>NUCLEOTIDE SEQUENCE [LARGE SCALE GENOMIC DNA]</scope>
    <source>
        <strain evidence="7 8">18</strain>
    </source>
</reference>
<dbReference type="RefSeq" id="WP_136533576.1">
    <property type="nucleotide sequence ID" value="NZ_STGY01000021.1"/>
</dbReference>
<keyword evidence="8" id="KW-1185">Reference proteome</keyword>
<evidence type="ECO:0000259" key="5">
    <source>
        <dbReference type="SMART" id="SM00062"/>
    </source>
</evidence>
<sequence>MMNRPRSRWSAPLALVTGSALLLLAACSGQAGIDPAEVDVPTPLPEGINFEPDISTAEADDSCDPLASYDPGSITAEQAREQLDSDDHISIGISQSTNLMGYRDPVTNQLEGFDIEIAEAIITELLGADAQITWVPMTSREREDAVNNDRVDMVVRTMTMNCGRWENVEFSTEYYSAGQRLLVPKDAGIESAEELTADQTVCTGESSTSPSNIAAVTEAQPVTVPDFNDCLVLLQQGTVDAVSTDETILAGMAIQDPTIEVVGEPFSDEPYGIAFQKGNTDLARYVNGVLADMRSDGRWQDIYDKWLAPRLGDATPPAAKYQD</sequence>
<dbReference type="SUPFAM" id="SSF53850">
    <property type="entry name" value="Periplasmic binding protein-like II"/>
    <property type="match status" value="1"/>
</dbReference>
<dbReference type="EMBL" id="STGY01000021">
    <property type="protein sequence ID" value="THV42663.1"/>
    <property type="molecule type" value="Genomic_DNA"/>
</dbReference>
<name>A0A4S8QDM9_9ACTN</name>
<dbReference type="InterPro" id="IPR051455">
    <property type="entry name" value="Bact_solute-bind_prot3"/>
</dbReference>
<proteinExistence type="inferred from homology"/>
<dbReference type="Proteomes" id="UP000308760">
    <property type="component" value="Unassembled WGS sequence"/>
</dbReference>
<dbReference type="SMART" id="SM00062">
    <property type="entry name" value="PBPb"/>
    <property type="match status" value="1"/>
</dbReference>
<evidence type="ECO:0000256" key="4">
    <source>
        <dbReference type="SAM" id="SignalP"/>
    </source>
</evidence>
<dbReference type="Pfam" id="PF00497">
    <property type="entry name" value="SBP_bac_3"/>
    <property type="match status" value="1"/>
</dbReference>
<evidence type="ECO:0000256" key="2">
    <source>
        <dbReference type="ARBA" id="ARBA00022448"/>
    </source>
</evidence>
<organism evidence="7 8">
    <name type="scientific">Glycomyces buryatensis</name>
    <dbReference type="NCBI Taxonomy" id="2570927"/>
    <lineage>
        <taxon>Bacteria</taxon>
        <taxon>Bacillati</taxon>
        <taxon>Actinomycetota</taxon>
        <taxon>Actinomycetes</taxon>
        <taxon>Glycomycetales</taxon>
        <taxon>Glycomycetaceae</taxon>
        <taxon>Glycomyces</taxon>
    </lineage>
</organism>
<dbReference type="OrthoDB" id="9807888at2"/>
<dbReference type="PANTHER" id="PTHR30085:SF6">
    <property type="entry name" value="ABC TRANSPORTER GLUTAMINE-BINDING PROTEIN GLNH"/>
    <property type="match status" value="1"/>
</dbReference>
<accession>A0A4S8QDM9</accession>
<feature type="domain" description="Ionotropic glutamate receptor C-terminal" evidence="6">
    <location>
        <begin position="88"/>
        <end position="309"/>
    </location>
</feature>
<dbReference type="CDD" id="cd13690">
    <property type="entry name" value="PBP2_GluB"/>
    <property type="match status" value="1"/>
</dbReference>
<dbReference type="PROSITE" id="PS51257">
    <property type="entry name" value="PROKAR_LIPOPROTEIN"/>
    <property type="match status" value="1"/>
</dbReference>
<comment type="caution">
    <text evidence="7">The sequence shown here is derived from an EMBL/GenBank/DDBJ whole genome shotgun (WGS) entry which is preliminary data.</text>
</comment>
<evidence type="ECO:0000313" key="8">
    <source>
        <dbReference type="Proteomes" id="UP000308760"/>
    </source>
</evidence>
<dbReference type="InterPro" id="IPR001638">
    <property type="entry name" value="Solute-binding_3/MltF_N"/>
</dbReference>
<feature type="chain" id="PRO_5038424810" evidence="4">
    <location>
        <begin position="32"/>
        <end position="323"/>
    </location>
</feature>
<dbReference type="InterPro" id="IPR001320">
    <property type="entry name" value="Iontro_rcpt_C"/>
</dbReference>
<keyword evidence="3 4" id="KW-0732">Signal</keyword>
<dbReference type="Gene3D" id="3.40.190.10">
    <property type="entry name" value="Periplasmic binding protein-like II"/>
    <property type="match status" value="2"/>
</dbReference>
<evidence type="ECO:0000313" key="7">
    <source>
        <dbReference type="EMBL" id="THV42663.1"/>
    </source>
</evidence>
<protein>
    <submittedName>
        <fullName evidence="7">Glutamate ABC transporter substrate-binding protein</fullName>
    </submittedName>
</protein>
<comment type="similarity">
    <text evidence="1">Belongs to the bacterial solute-binding protein 3 family.</text>
</comment>
<dbReference type="GO" id="GO:0015276">
    <property type="term" value="F:ligand-gated monoatomic ion channel activity"/>
    <property type="evidence" value="ECO:0007669"/>
    <property type="project" value="InterPro"/>
</dbReference>